<protein>
    <submittedName>
        <fullName evidence="2">DUF4157 domain-containing protein</fullName>
    </submittedName>
</protein>
<accession>A0A7X6DNU2</accession>
<dbReference type="Proteomes" id="UP000534783">
    <property type="component" value="Unassembled WGS sequence"/>
</dbReference>
<keyword evidence="3" id="KW-1185">Reference proteome</keyword>
<sequence>MRMPEPKKAAPCSCGGECAPCRTKQAGQADLQTQRAETADATQSTVPPIVHEALRAPGHPLDSGTRAFFEPRFGYDLSPVRVHTDRQAVTSARAVDALAYTVGRDVVFAEGEYAPHTSQGKKLLAHELTHVVQQGGAASALQRQAGGGGAAAPAPRYSVTTSSGCNTAPYNKAIVEAAAQAAFNQVHTSNCVKTKSLKENILDEFNGLTIKCNQGTGNPCGRANRFFSSTVNLYPDAMNAICGPLESTILHEVIHLTEWAPFGHGPLAAGCEKSCFGFGSGDAAKCTYDAGFVPVLSVSGGKAFPEEGTSASYARLYLGLEKRGPVLSFVHPSLGIGVGLIGEATGETGAAPAGTTMLVSLLGGLRFDPSKPGGGYLSFSGGPALALGSGKEKIGYEAGAALGYRWRWLDFSVNAGRTYDPTREAGMDRLFTVGATLQIGPSVPR</sequence>
<dbReference type="EMBL" id="VTOW01000001">
    <property type="protein sequence ID" value="NKE70604.1"/>
    <property type="molecule type" value="Genomic_DNA"/>
</dbReference>
<name>A0A7X6DNU2_9BACT</name>
<dbReference type="Pfam" id="PF13699">
    <property type="entry name" value="eCIS_core"/>
    <property type="match status" value="1"/>
</dbReference>
<evidence type="ECO:0000259" key="1">
    <source>
        <dbReference type="Pfam" id="PF13699"/>
    </source>
</evidence>
<dbReference type="AlphaFoldDB" id="A0A7X6DNU2"/>
<evidence type="ECO:0000313" key="3">
    <source>
        <dbReference type="Proteomes" id="UP000534783"/>
    </source>
</evidence>
<proteinExistence type="predicted"/>
<feature type="domain" description="eCIS core" evidence="1">
    <location>
        <begin position="60"/>
        <end position="137"/>
    </location>
</feature>
<dbReference type="InterPro" id="IPR025295">
    <property type="entry name" value="eCIS_core_dom"/>
</dbReference>
<gene>
    <name evidence="2" type="ORF">MNODULE_07635</name>
</gene>
<evidence type="ECO:0000313" key="2">
    <source>
        <dbReference type="EMBL" id="NKE70604.1"/>
    </source>
</evidence>
<reference evidence="2 3" key="1">
    <citation type="journal article" date="2020" name="Nature">
        <title>Bacterial chemolithoautotrophy via manganese oxidation.</title>
        <authorList>
            <person name="Yu H."/>
            <person name="Leadbetter J.R."/>
        </authorList>
    </citation>
    <scope>NUCLEOTIDE SEQUENCE [LARGE SCALE GENOMIC DNA]</scope>
    <source>
        <strain evidence="2 3">Mn-1</strain>
    </source>
</reference>
<organism evidence="2 3">
    <name type="scientific">Candidatus Manganitrophus noduliformans</name>
    <dbReference type="NCBI Taxonomy" id="2606439"/>
    <lineage>
        <taxon>Bacteria</taxon>
        <taxon>Pseudomonadati</taxon>
        <taxon>Nitrospirota</taxon>
        <taxon>Nitrospiria</taxon>
        <taxon>Candidatus Troglogloeales</taxon>
        <taxon>Candidatus Manganitrophaceae</taxon>
        <taxon>Candidatus Manganitrophus</taxon>
    </lineage>
</organism>
<comment type="caution">
    <text evidence="2">The sequence shown here is derived from an EMBL/GenBank/DDBJ whole genome shotgun (WGS) entry which is preliminary data.</text>
</comment>